<protein>
    <submittedName>
        <fullName evidence="2">Uncharacterized protein</fullName>
    </submittedName>
</protein>
<evidence type="ECO:0000313" key="1">
    <source>
        <dbReference type="Proteomes" id="UP000887574"/>
    </source>
</evidence>
<evidence type="ECO:0000313" key="2">
    <source>
        <dbReference type="WBParaSite" id="jg10329.1"/>
    </source>
</evidence>
<sequence length="162" mass="18705">MNSKSEDVSGWENQGINLWWAQSKKSVGSWELHITRIDLFCTPLQHTFGHFGKVLSYLPRLRPPAPDFLRRECSIRSSHSKASFDYAKCWKAGENGSNHLWDHQAITRPTCKSCFSRNVVGETYHQLAKKTLVFINPRALLCRNWSHFFPDRNSKDSSHTKA</sequence>
<name>A0A915CMZ5_9BILA</name>
<reference evidence="2" key="1">
    <citation type="submission" date="2022-11" db="UniProtKB">
        <authorList>
            <consortium name="WormBaseParasite"/>
        </authorList>
    </citation>
    <scope>IDENTIFICATION</scope>
</reference>
<dbReference type="Proteomes" id="UP000887574">
    <property type="component" value="Unplaced"/>
</dbReference>
<dbReference type="AlphaFoldDB" id="A0A915CMZ5"/>
<proteinExistence type="predicted"/>
<keyword evidence="1" id="KW-1185">Reference proteome</keyword>
<dbReference type="WBParaSite" id="jg10329.1">
    <property type="protein sequence ID" value="jg10329.1"/>
    <property type="gene ID" value="jg10329"/>
</dbReference>
<organism evidence="1 2">
    <name type="scientific">Ditylenchus dipsaci</name>
    <dbReference type="NCBI Taxonomy" id="166011"/>
    <lineage>
        <taxon>Eukaryota</taxon>
        <taxon>Metazoa</taxon>
        <taxon>Ecdysozoa</taxon>
        <taxon>Nematoda</taxon>
        <taxon>Chromadorea</taxon>
        <taxon>Rhabditida</taxon>
        <taxon>Tylenchina</taxon>
        <taxon>Tylenchomorpha</taxon>
        <taxon>Sphaerularioidea</taxon>
        <taxon>Anguinidae</taxon>
        <taxon>Anguininae</taxon>
        <taxon>Ditylenchus</taxon>
    </lineage>
</organism>
<accession>A0A915CMZ5</accession>